<reference evidence="7 8" key="1">
    <citation type="submission" date="2020-11" db="EMBL/GenBank/DDBJ databases">
        <title>Carbohydrate-dependent, anaerobic sulfur respiration: A novel catabolism in halophilic archaea.</title>
        <authorList>
            <person name="Sorokin D.Y."/>
            <person name="Messina E."/>
            <person name="Smedile F."/>
            <person name="La Cono V."/>
            <person name="Hallsworth J.E."/>
            <person name="Yakimov M.M."/>
        </authorList>
    </citation>
    <scope>NUCLEOTIDE SEQUENCE [LARGE SCALE GENOMIC DNA]</scope>
    <source>
        <strain evidence="7 8">HSR-Est</strain>
    </source>
</reference>
<organism evidence="7 8">
    <name type="scientific">Halapricum desulfuricans</name>
    <dbReference type="NCBI Taxonomy" id="2841257"/>
    <lineage>
        <taxon>Archaea</taxon>
        <taxon>Methanobacteriati</taxon>
        <taxon>Methanobacteriota</taxon>
        <taxon>Stenosarchaea group</taxon>
        <taxon>Halobacteria</taxon>
        <taxon>Halobacteriales</taxon>
        <taxon>Haloarculaceae</taxon>
        <taxon>Halapricum</taxon>
    </lineage>
</organism>
<dbReference type="RefSeq" id="WP_229122543.1">
    <property type="nucleotide sequence ID" value="NZ_CP064791.1"/>
</dbReference>
<feature type="transmembrane region" description="Helical" evidence="6">
    <location>
        <begin position="151"/>
        <end position="169"/>
    </location>
</feature>
<feature type="transmembrane region" description="Helical" evidence="6">
    <location>
        <begin position="312"/>
        <end position="337"/>
    </location>
</feature>
<dbReference type="Pfam" id="PF00209">
    <property type="entry name" value="SNF"/>
    <property type="match status" value="2"/>
</dbReference>
<dbReference type="CDD" id="cd10336">
    <property type="entry name" value="SLC6sbd_Tyt1-Like"/>
    <property type="match status" value="1"/>
</dbReference>
<dbReference type="InterPro" id="IPR000175">
    <property type="entry name" value="Na/ntran_symport"/>
</dbReference>
<dbReference type="Proteomes" id="UP000663292">
    <property type="component" value="Chromosome"/>
</dbReference>
<feature type="transmembrane region" description="Helical" evidence="6">
    <location>
        <begin position="88"/>
        <end position="108"/>
    </location>
</feature>
<dbReference type="PRINTS" id="PR00176">
    <property type="entry name" value="NANEUSMPORT"/>
</dbReference>
<feature type="transmembrane region" description="Helical" evidence="6">
    <location>
        <begin position="421"/>
        <end position="442"/>
    </location>
</feature>
<dbReference type="NCBIfam" id="NF037979">
    <property type="entry name" value="Na_transp"/>
    <property type="match status" value="1"/>
</dbReference>
<feature type="transmembrane region" description="Helical" evidence="6">
    <location>
        <begin position="12"/>
        <end position="32"/>
    </location>
</feature>
<dbReference type="PANTHER" id="PTHR42948:SF1">
    <property type="entry name" value="TRANSPORTER"/>
    <property type="match status" value="1"/>
</dbReference>
<keyword evidence="4 6" id="KW-1133">Transmembrane helix</keyword>
<dbReference type="EMBL" id="CP064791">
    <property type="protein sequence ID" value="QSG14528.1"/>
    <property type="molecule type" value="Genomic_DNA"/>
</dbReference>
<dbReference type="GO" id="GO:0016020">
    <property type="term" value="C:membrane"/>
    <property type="evidence" value="ECO:0007669"/>
    <property type="project" value="UniProtKB-SubCell"/>
</dbReference>
<protein>
    <submittedName>
        <fullName evidence="7">Na+-dependent transporter of the SNF family</fullName>
    </submittedName>
</protein>
<dbReference type="SUPFAM" id="SSF161070">
    <property type="entry name" value="SNF-like"/>
    <property type="match status" value="1"/>
</dbReference>
<dbReference type="InterPro" id="IPR037272">
    <property type="entry name" value="SNS_sf"/>
</dbReference>
<evidence type="ECO:0000256" key="5">
    <source>
        <dbReference type="ARBA" id="ARBA00023136"/>
    </source>
</evidence>
<proteinExistence type="predicted"/>
<dbReference type="AlphaFoldDB" id="A0A897NP46"/>
<comment type="subcellular location">
    <subcellularLocation>
        <location evidence="1">Membrane</location>
        <topology evidence="1">Multi-pass membrane protein</topology>
    </subcellularLocation>
</comment>
<feature type="transmembrane region" description="Helical" evidence="6">
    <location>
        <begin position="228"/>
        <end position="249"/>
    </location>
</feature>
<evidence type="ECO:0000256" key="6">
    <source>
        <dbReference type="SAM" id="Phobius"/>
    </source>
</evidence>
<feature type="transmembrane region" description="Helical" evidence="6">
    <location>
        <begin position="181"/>
        <end position="208"/>
    </location>
</feature>
<evidence type="ECO:0000313" key="8">
    <source>
        <dbReference type="Proteomes" id="UP000663292"/>
    </source>
</evidence>
<name>A0A897NP46_9EURY</name>
<keyword evidence="2" id="KW-0813">Transport</keyword>
<evidence type="ECO:0000256" key="1">
    <source>
        <dbReference type="ARBA" id="ARBA00004141"/>
    </source>
</evidence>
<feature type="transmembrane region" description="Helical" evidence="6">
    <location>
        <begin position="261"/>
        <end position="282"/>
    </location>
</feature>
<feature type="transmembrane region" description="Helical" evidence="6">
    <location>
        <begin position="44"/>
        <end position="68"/>
    </location>
</feature>
<dbReference type="GeneID" id="68857625"/>
<gene>
    <name evidence="7" type="ORF">HSEST_0992</name>
</gene>
<sequence length="458" mass="48097">MSNSNAERETWSTRIGFILAAVGSAVGLGNIWRFPFQVGQEGGAAFIVMYLAFVVLIGFPAMMVEFVVGRSTGLNAVGGIREFAGGAWKYLGGLFVFIGFVILSYYSVVGGWVLRYVFGSATGGYIGTAGPDEAPVAQQYFFDIASGLDALLFHALFMALVVLIVALGIKRGIELGVKIMVPAIIAIFAILAVYASTLSGAGEAYAYYLSPDLGYLIDNWKSIVPAAAGQGFFTLSLGMGVMITYASYLSEDENLGIDGGTIVAFNTGISILTGLIVFPILFSAGVSPGDPGAGAIFVSVAEALGDLQFGRAIGVLFFATVAIAALSSAVSLIEVVVSYAIDEFNVPRVRATAIIGTLIFALGIPVTIDPVMVDLYDIFAAKILLVLGGILLVTAVSWIYSDKALAELSKGIGSFSGIGTVWLWTVRVPVLVVLIISLYLGIDSFIDFLAGPFAEFLA</sequence>
<evidence type="ECO:0000313" key="7">
    <source>
        <dbReference type="EMBL" id="QSG14528.1"/>
    </source>
</evidence>
<keyword evidence="3 6" id="KW-0812">Transmembrane</keyword>
<dbReference type="PANTHER" id="PTHR42948">
    <property type="entry name" value="TRANSPORTER"/>
    <property type="match status" value="1"/>
</dbReference>
<keyword evidence="5 6" id="KW-0472">Membrane</keyword>
<dbReference type="InterPro" id="IPR047218">
    <property type="entry name" value="YocR/YhdH-like"/>
</dbReference>
<evidence type="ECO:0000256" key="3">
    <source>
        <dbReference type="ARBA" id="ARBA00022692"/>
    </source>
</evidence>
<evidence type="ECO:0000256" key="2">
    <source>
        <dbReference type="ARBA" id="ARBA00022448"/>
    </source>
</evidence>
<accession>A0A897NP46</accession>
<feature type="transmembrane region" description="Helical" evidence="6">
    <location>
        <begin position="349"/>
        <end position="368"/>
    </location>
</feature>
<dbReference type="PROSITE" id="PS50267">
    <property type="entry name" value="NA_NEUROTRAN_SYMP_3"/>
    <property type="match status" value="1"/>
</dbReference>
<evidence type="ECO:0000256" key="4">
    <source>
        <dbReference type="ARBA" id="ARBA00022989"/>
    </source>
</evidence>
<feature type="transmembrane region" description="Helical" evidence="6">
    <location>
        <begin position="380"/>
        <end position="400"/>
    </location>
</feature>
<keyword evidence="8" id="KW-1185">Reference proteome</keyword>